<dbReference type="SUPFAM" id="SSF116820">
    <property type="entry name" value="Rps17e-like"/>
    <property type="match status" value="1"/>
</dbReference>
<dbReference type="PROSITE" id="PS00712">
    <property type="entry name" value="RIBOSOMAL_S17E"/>
    <property type="match status" value="1"/>
</dbReference>
<dbReference type="HAMAP" id="MF_00511">
    <property type="entry name" value="Ribosomal_eS17"/>
    <property type="match status" value="1"/>
</dbReference>
<sequence>MGRIRTKTTKRAARLVIERFYGQLSFDFQDNKRVCDEVATIPSKRMRNKIAGYVTHLMRRLERGPVRNISFKLQEEEREKRDNWMPSESSLATPQVYIDSDTKAMLEAIGLDKMEGVVVQDRSRRNVDRK</sequence>
<accession>A0A1J4J201</accession>
<comment type="caution">
    <text evidence="4">The sequence shown here is derived from an EMBL/GenBank/DDBJ whole genome shotgun (WGS) entry which is preliminary data.</text>
</comment>
<dbReference type="GeneID" id="94830902"/>
<dbReference type="VEuPathDB" id="TrichDB:TRFO_11724"/>
<gene>
    <name evidence="4" type="ORF">TRFO_11724</name>
</gene>
<dbReference type="NCBIfam" id="NF002242">
    <property type="entry name" value="PRK01151.1"/>
    <property type="match status" value="1"/>
</dbReference>
<dbReference type="GO" id="GO:0005829">
    <property type="term" value="C:cytosol"/>
    <property type="evidence" value="ECO:0007669"/>
    <property type="project" value="UniProtKB-ARBA"/>
</dbReference>
<dbReference type="GO" id="GO:0006412">
    <property type="term" value="P:translation"/>
    <property type="evidence" value="ECO:0007669"/>
    <property type="project" value="InterPro"/>
</dbReference>
<keyword evidence="3" id="KW-0687">Ribonucleoprotein</keyword>
<keyword evidence="5" id="KW-1185">Reference proteome</keyword>
<dbReference type="InterPro" id="IPR036401">
    <property type="entry name" value="Ribosomal_eS17_sf"/>
</dbReference>
<comment type="similarity">
    <text evidence="1">Belongs to the eukaryotic ribosomal protein eS17 family.</text>
</comment>
<evidence type="ECO:0000313" key="4">
    <source>
        <dbReference type="EMBL" id="OHS93518.1"/>
    </source>
</evidence>
<dbReference type="InterPro" id="IPR001210">
    <property type="entry name" value="Ribosomal_eS17"/>
</dbReference>
<dbReference type="OrthoDB" id="1727351at2759"/>
<dbReference type="InterPro" id="IPR018273">
    <property type="entry name" value="Ribosomal_eS17_CS"/>
</dbReference>
<dbReference type="EMBL" id="MLAK01001393">
    <property type="protein sequence ID" value="OHS93518.1"/>
    <property type="molecule type" value="Genomic_DNA"/>
</dbReference>
<dbReference type="AlphaFoldDB" id="A0A1J4J201"/>
<dbReference type="GO" id="GO:0005840">
    <property type="term" value="C:ribosome"/>
    <property type="evidence" value="ECO:0007669"/>
    <property type="project" value="UniProtKB-KW"/>
</dbReference>
<organism evidence="4 5">
    <name type="scientific">Tritrichomonas foetus</name>
    <dbReference type="NCBI Taxonomy" id="1144522"/>
    <lineage>
        <taxon>Eukaryota</taxon>
        <taxon>Metamonada</taxon>
        <taxon>Parabasalia</taxon>
        <taxon>Tritrichomonadida</taxon>
        <taxon>Tritrichomonadidae</taxon>
        <taxon>Tritrichomonas</taxon>
    </lineage>
</organism>
<dbReference type="FunFam" id="1.10.60.20:FF:000001">
    <property type="entry name" value="40S ribosomal protein S17"/>
    <property type="match status" value="1"/>
</dbReference>
<protein>
    <submittedName>
        <fullName evidence="4">40S ribosomal protein S17-B</fullName>
    </submittedName>
</protein>
<evidence type="ECO:0000256" key="3">
    <source>
        <dbReference type="ARBA" id="ARBA00023274"/>
    </source>
</evidence>
<reference evidence="4" key="1">
    <citation type="submission" date="2016-10" db="EMBL/GenBank/DDBJ databases">
        <authorList>
            <person name="Benchimol M."/>
            <person name="Almeida L.G."/>
            <person name="Vasconcelos A.T."/>
            <person name="Perreira-Neves A."/>
            <person name="Rosa I.A."/>
            <person name="Tasca T."/>
            <person name="Bogo M.R."/>
            <person name="de Souza W."/>
        </authorList>
    </citation>
    <scope>NUCLEOTIDE SEQUENCE [LARGE SCALE GENOMIC DNA]</scope>
    <source>
        <strain evidence="4">K</strain>
    </source>
</reference>
<proteinExistence type="inferred from homology"/>
<dbReference type="Gene3D" id="1.10.60.20">
    <property type="entry name" value="Ribosomal protein S17e-like"/>
    <property type="match status" value="1"/>
</dbReference>
<dbReference type="Pfam" id="PF00833">
    <property type="entry name" value="Ribosomal_S17e"/>
    <property type="match status" value="1"/>
</dbReference>
<dbReference type="PANTHER" id="PTHR10732">
    <property type="entry name" value="40S RIBOSOMAL PROTEIN S17"/>
    <property type="match status" value="1"/>
</dbReference>
<dbReference type="GO" id="GO:0003735">
    <property type="term" value="F:structural constituent of ribosome"/>
    <property type="evidence" value="ECO:0007669"/>
    <property type="project" value="InterPro"/>
</dbReference>
<name>A0A1J4J201_9EUKA</name>
<evidence type="ECO:0000313" key="5">
    <source>
        <dbReference type="Proteomes" id="UP000179807"/>
    </source>
</evidence>
<evidence type="ECO:0000256" key="2">
    <source>
        <dbReference type="ARBA" id="ARBA00022980"/>
    </source>
</evidence>
<dbReference type="GO" id="GO:1990904">
    <property type="term" value="C:ribonucleoprotein complex"/>
    <property type="evidence" value="ECO:0007669"/>
    <property type="project" value="UniProtKB-KW"/>
</dbReference>
<dbReference type="Proteomes" id="UP000179807">
    <property type="component" value="Unassembled WGS sequence"/>
</dbReference>
<dbReference type="PANTHER" id="PTHR10732:SF0">
    <property type="entry name" value="40S RIBOSOMAL PROTEIN S17"/>
    <property type="match status" value="1"/>
</dbReference>
<keyword evidence="2 4" id="KW-0689">Ribosomal protein</keyword>
<evidence type="ECO:0000256" key="1">
    <source>
        <dbReference type="ARBA" id="ARBA00010444"/>
    </source>
</evidence>
<dbReference type="RefSeq" id="XP_068346655.1">
    <property type="nucleotide sequence ID" value="XM_068496198.1"/>
</dbReference>